<evidence type="ECO:0000256" key="7">
    <source>
        <dbReference type="ARBA" id="ARBA00023136"/>
    </source>
</evidence>
<organism evidence="16 17">
    <name type="scientific">Tigriopus californicus</name>
    <name type="common">Marine copepod</name>
    <dbReference type="NCBI Taxonomy" id="6832"/>
    <lineage>
        <taxon>Eukaryota</taxon>
        <taxon>Metazoa</taxon>
        <taxon>Ecdysozoa</taxon>
        <taxon>Arthropoda</taxon>
        <taxon>Crustacea</taxon>
        <taxon>Multicrustacea</taxon>
        <taxon>Hexanauplia</taxon>
        <taxon>Copepoda</taxon>
        <taxon>Harpacticoida</taxon>
        <taxon>Harpacticidae</taxon>
        <taxon>Tigriopus</taxon>
    </lineage>
</organism>
<name>A0A553PQX8_TIGCA</name>
<feature type="coiled-coil region" evidence="13">
    <location>
        <begin position="713"/>
        <end position="773"/>
    </location>
</feature>
<dbReference type="STRING" id="6832.A0A553PQX8"/>
<dbReference type="GO" id="GO:0005901">
    <property type="term" value="C:caveola"/>
    <property type="evidence" value="ECO:0007669"/>
    <property type="project" value="UniProtKB-SubCell"/>
</dbReference>
<feature type="region of interest" description="Disordered" evidence="14">
    <location>
        <begin position="856"/>
        <end position="878"/>
    </location>
</feature>
<evidence type="ECO:0000256" key="13">
    <source>
        <dbReference type="SAM" id="Coils"/>
    </source>
</evidence>
<keyword evidence="17" id="KW-1185">Reference proteome</keyword>
<dbReference type="InterPro" id="IPR002159">
    <property type="entry name" value="CD36_fam"/>
</dbReference>
<keyword evidence="8" id="KW-1015">Disulfide bond</keyword>
<keyword evidence="13" id="KW-0175">Coiled coil</keyword>
<evidence type="ECO:0000313" key="17">
    <source>
        <dbReference type="Proteomes" id="UP000318571"/>
    </source>
</evidence>
<keyword evidence="9" id="KW-0675">Receptor</keyword>
<keyword evidence="6 15" id="KW-1133">Transmembrane helix</keyword>
<evidence type="ECO:0000256" key="2">
    <source>
        <dbReference type="ARBA" id="ARBA00004651"/>
    </source>
</evidence>
<evidence type="ECO:0000256" key="4">
    <source>
        <dbReference type="ARBA" id="ARBA00022475"/>
    </source>
</evidence>
<dbReference type="Pfam" id="PF01130">
    <property type="entry name" value="CD36"/>
    <property type="match status" value="3"/>
</dbReference>
<evidence type="ECO:0000256" key="1">
    <source>
        <dbReference type="ARBA" id="ARBA00004189"/>
    </source>
</evidence>
<dbReference type="PRINTS" id="PR01609">
    <property type="entry name" value="CD36FAMILY"/>
</dbReference>
<sequence length="906" mass="102934">MPSNGTYTLAPPEEFTQEEFQNIKKPRRRSRKCQKYAYYSCGLGFLFIIGALISAIFLEEFLERQILDNMPLAEGSRTFQGFQRPPVRPRMYLYMFNLTNHEDFLADILRFTVQRNFTFEPNESVGLDDAETVIVPNIPLFGAMHKLKDEYQIGKNVFKEILNSYDFAQDRTPFLKLTVKEFMWGYKSILLSLQRTESPECSIANEESSFDGWDNFGDLDDAWGDYRAESGVQSENTLNQITPTEAANLIDCDIRKDNMDSFGFMSIRNATKRDLREINTGVSNLTLKGRMISWDDQTKVQYWGSDECNTIRNAHDPSAVPMNIQKSTLLNVFVGELCRKLNFQYHDDAFYDGVKTYRYLPLSNTFDNPEESPENECYCLSSPCDRKSGLFDIESCQPGSPVLISWPHFLFGDPDLRLGVDGMDPDPDAHQFRIDLEPKYGLALSAMAQFQFNVKIVRNNGFGYFDNINAEEVVLPFCYIKEGLPEPSEEMMAQIHLILGLPAKGARIVSLGVMIFGLILMAPELMIWIFNSFTPVALIFAAWLCSAQGDEDQSWTNRVASWEPDIPAVEPPRLCLIWPRALPVSHHSMEDQARRIEDIQLSNVDIRETMKTLQGDGNQCSSHIQSSESKFATLAHRVFQLEERASLDEVLYVFNTMVCNASIAVLRSEIQAMKWKDQSQSTKDVIVSEDDPMDVMDTILERLMPSGRKSSKVTNLEAQLQHIKSEMSRMREDFVEALSNLNKRLSDPIDTPQDDASLRQEALETRMNALENLIFNQALEVTEEAPQKGATSEENDEPAELAERAERGLKDYDEEVPVPTEENKFQHLDLSGLSQKLLNLGDRMKSLKDSIGVMNLPQGEATPLRPSPSPRCRAQDSARDMPGLDDWCRDNCSTGNCPNNLCVCDH</sequence>
<reference evidence="16 17" key="1">
    <citation type="journal article" date="2018" name="Nat. Ecol. Evol.">
        <title>Genomic signatures of mitonuclear coevolution across populations of Tigriopus californicus.</title>
        <authorList>
            <person name="Barreto F.S."/>
            <person name="Watson E.T."/>
            <person name="Lima T.G."/>
            <person name="Willett C.S."/>
            <person name="Edmands S."/>
            <person name="Li W."/>
            <person name="Burton R.S."/>
        </authorList>
    </citation>
    <scope>NUCLEOTIDE SEQUENCE [LARGE SCALE GENOMIC DNA]</scope>
    <source>
        <strain evidence="16 17">San Diego</strain>
    </source>
</reference>
<evidence type="ECO:0000256" key="6">
    <source>
        <dbReference type="ARBA" id="ARBA00022989"/>
    </source>
</evidence>
<dbReference type="PANTHER" id="PTHR11923:SF110">
    <property type="entry name" value="SCAVENGER RECEPTOR CLASS B MEMBER 1"/>
    <property type="match status" value="1"/>
</dbReference>
<keyword evidence="4" id="KW-1003">Cell membrane</keyword>
<evidence type="ECO:0000256" key="9">
    <source>
        <dbReference type="ARBA" id="ARBA00023170"/>
    </source>
</evidence>
<dbReference type="GO" id="GO:0005737">
    <property type="term" value="C:cytoplasm"/>
    <property type="evidence" value="ECO:0007669"/>
    <property type="project" value="TreeGrafter"/>
</dbReference>
<protein>
    <recommendedName>
        <fullName evidence="11">Scavenger receptor class B member 1</fullName>
    </recommendedName>
    <alternativeName>
        <fullName evidence="12">SR-BI</fullName>
    </alternativeName>
</protein>
<dbReference type="AlphaFoldDB" id="A0A553PQX8"/>
<evidence type="ECO:0000256" key="14">
    <source>
        <dbReference type="SAM" id="MobiDB-lite"/>
    </source>
</evidence>
<comment type="similarity">
    <text evidence="3">Belongs to the CD36 family.</text>
</comment>
<dbReference type="GO" id="GO:0005044">
    <property type="term" value="F:scavenger receptor activity"/>
    <property type="evidence" value="ECO:0007669"/>
    <property type="project" value="TreeGrafter"/>
</dbReference>
<evidence type="ECO:0000256" key="8">
    <source>
        <dbReference type="ARBA" id="ARBA00023157"/>
    </source>
</evidence>
<comment type="caution">
    <text evidence="16">The sequence shown here is derived from an EMBL/GenBank/DDBJ whole genome shotgun (WGS) entry which is preliminary data.</text>
</comment>
<feature type="transmembrane region" description="Helical" evidence="15">
    <location>
        <begin position="36"/>
        <end position="58"/>
    </location>
</feature>
<evidence type="ECO:0000313" key="16">
    <source>
        <dbReference type="EMBL" id="TRY80084.1"/>
    </source>
</evidence>
<evidence type="ECO:0000256" key="15">
    <source>
        <dbReference type="SAM" id="Phobius"/>
    </source>
</evidence>
<dbReference type="PANTHER" id="PTHR11923">
    <property type="entry name" value="SCAVENGER RECEPTOR CLASS B TYPE-1 SR-B1"/>
    <property type="match status" value="1"/>
</dbReference>
<keyword evidence="10" id="KW-0325">Glycoprotein</keyword>
<dbReference type="Proteomes" id="UP000318571">
    <property type="component" value="Chromosome 6"/>
</dbReference>
<evidence type="ECO:0000256" key="12">
    <source>
        <dbReference type="ARBA" id="ARBA00042244"/>
    </source>
</evidence>
<gene>
    <name evidence="16" type="ORF">TCAL_12868</name>
</gene>
<evidence type="ECO:0000256" key="3">
    <source>
        <dbReference type="ARBA" id="ARBA00010532"/>
    </source>
</evidence>
<comment type="subcellular location">
    <subcellularLocation>
        <location evidence="2">Cell membrane</location>
        <topology evidence="2">Multi-pass membrane protein</topology>
    </subcellularLocation>
    <subcellularLocation>
        <location evidence="1">Membrane</location>
        <location evidence="1">Caveola</location>
        <topology evidence="1">Multi-pass membrane protein</topology>
    </subcellularLocation>
</comment>
<proteinExistence type="inferred from homology"/>
<keyword evidence="7 15" id="KW-0472">Membrane</keyword>
<evidence type="ECO:0000256" key="11">
    <source>
        <dbReference type="ARBA" id="ARBA00040821"/>
    </source>
</evidence>
<evidence type="ECO:0000256" key="10">
    <source>
        <dbReference type="ARBA" id="ARBA00023180"/>
    </source>
</evidence>
<evidence type="ECO:0000256" key="5">
    <source>
        <dbReference type="ARBA" id="ARBA00022692"/>
    </source>
</evidence>
<accession>A0A553PQX8</accession>
<dbReference type="EMBL" id="VCGU01000002">
    <property type="protein sequence ID" value="TRY80084.1"/>
    <property type="molecule type" value="Genomic_DNA"/>
</dbReference>
<keyword evidence="5 15" id="KW-0812">Transmembrane</keyword>